<evidence type="ECO:0000313" key="2">
    <source>
        <dbReference type="Proteomes" id="UP000237271"/>
    </source>
</evidence>
<gene>
    <name evidence="1" type="ORF">PHPALM_29837</name>
</gene>
<proteinExistence type="predicted"/>
<dbReference type="AlphaFoldDB" id="A0A2P4X6J8"/>
<protein>
    <submittedName>
        <fullName evidence="1">Uncharacterized protein</fullName>
    </submittedName>
</protein>
<sequence>MGRQCTTGTGKKPKQYMRISVDYTHKLQLNEKLKQISSWGRQRKQIELMCSQRKGLHENLRNSGEAIVLPRDVE</sequence>
<dbReference type="EMBL" id="NCKW01016212">
    <property type="protein sequence ID" value="POM61187.1"/>
    <property type="molecule type" value="Genomic_DNA"/>
</dbReference>
<reference evidence="1 2" key="1">
    <citation type="journal article" date="2017" name="Genome Biol. Evol.">
        <title>Phytophthora megakarya and P. palmivora, closely related causal agents of cacao black pod rot, underwent increases in genome sizes and gene numbers by different mechanisms.</title>
        <authorList>
            <person name="Ali S.S."/>
            <person name="Shao J."/>
            <person name="Lary D.J."/>
            <person name="Kronmiller B."/>
            <person name="Shen D."/>
            <person name="Strem M.D."/>
            <person name="Amoako-Attah I."/>
            <person name="Akrofi A.Y."/>
            <person name="Begoude B.A."/>
            <person name="Ten Hoopen G.M."/>
            <person name="Coulibaly K."/>
            <person name="Kebe B.I."/>
            <person name="Melnick R.L."/>
            <person name="Guiltinan M.J."/>
            <person name="Tyler B.M."/>
            <person name="Meinhardt L.W."/>
            <person name="Bailey B.A."/>
        </authorList>
    </citation>
    <scope>NUCLEOTIDE SEQUENCE [LARGE SCALE GENOMIC DNA]</scope>
    <source>
        <strain evidence="2">sbr112.9</strain>
    </source>
</reference>
<organism evidence="1 2">
    <name type="scientific">Phytophthora palmivora</name>
    <dbReference type="NCBI Taxonomy" id="4796"/>
    <lineage>
        <taxon>Eukaryota</taxon>
        <taxon>Sar</taxon>
        <taxon>Stramenopiles</taxon>
        <taxon>Oomycota</taxon>
        <taxon>Peronosporomycetes</taxon>
        <taxon>Peronosporales</taxon>
        <taxon>Peronosporaceae</taxon>
        <taxon>Phytophthora</taxon>
    </lineage>
</organism>
<comment type="caution">
    <text evidence="1">The sequence shown here is derived from an EMBL/GenBank/DDBJ whole genome shotgun (WGS) entry which is preliminary data.</text>
</comment>
<dbReference type="Proteomes" id="UP000237271">
    <property type="component" value="Unassembled WGS sequence"/>
</dbReference>
<keyword evidence="2" id="KW-1185">Reference proteome</keyword>
<dbReference type="OrthoDB" id="143905at2759"/>
<accession>A0A2P4X6J8</accession>
<evidence type="ECO:0000313" key="1">
    <source>
        <dbReference type="EMBL" id="POM61187.1"/>
    </source>
</evidence>
<name>A0A2P4X6J8_9STRA</name>